<evidence type="ECO:0000256" key="1">
    <source>
        <dbReference type="ARBA" id="ARBA00007137"/>
    </source>
</evidence>
<dbReference type="OrthoDB" id="142375at2157"/>
<dbReference type="InterPro" id="IPR038601">
    <property type="entry name" value="MttB-like_sf"/>
</dbReference>
<dbReference type="Pfam" id="PF06253">
    <property type="entry name" value="MTTB"/>
    <property type="match status" value="1"/>
</dbReference>
<dbReference type="Proteomes" id="UP000608850">
    <property type="component" value="Unassembled WGS sequence"/>
</dbReference>
<comment type="caution">
    <text evidence="4">The sequence shown here is derived from an EMBL/GenBank/DDBJ whole genome shotgun (WGS) entry which is preliminary data.</text>
</comment>
<evidence type="ECO:0000313" key="5">
    <source>
        <dbReference type="Proteomes" id="UP000608850"/>
    </source>
</evidence>
<dbReference type="GO" id="GO:0008168">
    <property type="term" value="F:methyltransferase activity"/>
    <property type="evidence" value="ECO:0007669"/>
    <property type="project" value="UniProtKB-KW"/>
</dbReference>
<sequence>MAAIATGVPSLSRPVIAGLVNTLPPRGIGTEMLGALLAYAEHGQPVIVSSFTMPGASGPRSFAASLAQANAETLFGITLAQLCNPGTPVVYGLPLARVDDRHESLSIGGPASGLFASVTAQLGRYYGVPTRAGGGVTDAVTVGHQSGAESALAQAVTALAGVDFVLHAAGVLDSYAAVSWEKFVLDCETLRALEWFREGISVPEEGIDVERIASVDPAGHYLGAAGSDDDTGFRPRIAERRPHRAWADGTSDSTFERAHEYVEDRLAAYERPPMDDAVERRLRSYVEANLP</sequence>
<evidence type="ECO:0000313" key="4">
    <source>
        <dbReference type="EMBL" id="GGN20556.1"/>
    </source>
</evidence>
<reference evidence="4 5" key="1">
    <citation type="journal article" date="2019" name="Int. J. Syst. Evol. Microbiol.">
        <title>The Global Catalogue of Microorganisms (GCM) 10K type strain sequencing project: providing services to taxonomists for standard genome sequencing and annotation.</title>
        <authorList>
            <consortium name="The Broad Institute Genomics Platform"/>
            <consortium name="The Broad Institute Genome Sequencing Center for Infectious Disease"/>
            <person name="Wu L."/>
            <person name="Ma J."/>
        </authorList>
    </citation>
    <scope>NUCLEOTIDE SEQUENCE [LARGE SCALE GENOMIC DNA]</scope>
    <source>
        <strain evidence="4 5">JCM 16331</strain>
    </source>
</reference>
<name>A0A830GC25_9EURY</name>
<protein>
    <submittedName>
        <fullName evidence="4">Uncharacterized protein</fullName>
    </submittedName>
</protein>
<dbReference type="EMBL" id="BMOQ01000006">
    <property type="protein sequence ID" value="GGN20556.1"/>
    <property type="molecule type" value="Genomic_DNA"/>
</dbReference>
<keyword evidence="2" id="KW-0489">Methyltransferase</keyword>
<dbReference type="GO" id="GO:0015948">
    <property type="term" value="P:methanogenesis"/>
    <property type="evidence" value="ECO:0007669"/>
    <property type="project" value="InterPro"/>
</dbReference>
<keyword evidence="5" id="KW-1185">Reference proteome</keyword>
<organism evidence="4 5">
    <name type="scientific">Halarchaeum nitratireducens</name>
    <dbReference type="NCBI Taxonomy" id="489913"/>
    <lineage>
        <taxon>Archaea</taxon>
        <taxon>Methanobacteriati</taxon>
        <taxon>Methanobacteriota</taxon>
        <taxon>Stenosarchaea group</taxon>
        <taxon>Halobacteria</taxon>
        <taxon>Halobacteriales</taxon>
        <taxon>Halobacteriaceae</taxon>
    </lineage>
</organism>
<comment type="similarity">
    <text evidence="1">Belongs to the trimethylamine methyltransferase family.</text>
</comment>
<keyword evidence="3" id="KW-0808">Transferase</keyword>
<accession>A0A830GC25</accession>
<dbReference type="InterPro" id="IPR010426">
    <property type="entry name" value="MTTB_MeTrfase"/>
</dbReference>
<proteinExistence type="inferred from homology"/>
<dbReference type="GO" id="GO:0032259">
    <property type="term" value="P:methylation"/>
    <property type="evidence" value="ECO:0007669"/>
    <property type="project" value="UniProtKB-KW"/>
</dbReference>
<dbReference type="AlphaFoldDB" id="A0A830GC25"/>
<dbReference type="RefSeq" id="WP_188879021.1">
    <property type="nucleotide sequence ID" value="NZ_BMOQ01000006.1"/>
</dbReference>
<dbReference type="Gene3D" id="3.20.20.480">
    <property type="entry name" value="Trimethylamine methyltransferase-like"/>
    <property type="match status" value="1"/>
</dbReference>
<gene>
    <name evidence="4" type="ORF">GCM10009021_22080</name>
</gene>
<evidence type="ECO:0000256" key="3">
    <source>
        <dbReference type="ARBA" id="ARBA00022679"/>
    </source>
</evidence>
<evidence type="ECO:0000256" key="2">
    <source>
        <dbReference type="ARBA" id="ARBA00022603"/>
    </source>
</evidence>